<keyword evidence="2" id="KW-1185">Reference proteome</keyword>
<sequence>MNERLRKIFAEAEGGFDGAARIRTDRVSERTRPEDPAPVRRLPVAAWDSDEFDAYDAFDLDEAA</sequence>
<reference evidence="2" key="1">
    <citation type="submission" date="2016-10" db="EMBL/GenBank/DDBJ databases">
        <authorList>
            <person name="Varghese N."/>
            <person name="Submissions S."/>
        </authorList>
    </citation>
    <scope>NUCLEOTIDE SEQUENCE [LARGE SCALE GENOMIC DNA]</scope>
    <source>
        <strain evidence="2">DSM 44544</strain>
    </source>
</reference>
<name>A0A1H5A0B0_9PSEU</name>
<dbReference type="EMBL" id="FNSO01000004">
    <property type="protein sequence ID" value="SED35194.1"/>
    <property type="molecule type" value="Genomic_DNA"/>
</dbReference>
<gene>
    <name evidence="1" type="ORF">SAMN04489727_7523</name>
</gene>
<dbReference type="RefSeq" id="WP_091316445.1">
    <property type="nucleotide sequence ID" value="NZ_FNSO01000004.1"/>
</dbReference>
<proteinExistence type="predicted"/>
<organism evidence="1 2">
    <name type="scientific">Amycolatopsis tolypomycina</name>
    <dbReference type="NCBI Taxonomy" id="208445"/>
    <lineage>
        <taxon>Bacteria</taxon>
        <taxon>Bacillati</taxon>
        <taxon>Actinomycetota</taxon>
        <taxon>Actinomycetes</taxon>
        <taxon>Pseudonocardiales</taxon>
        <taxon>Pseudonocardiaceae</taxon>
        <taxon>Amycolatopsis</taxon>
    </lineage>
</organism>
<evidence type="ECO:0000313" key="1">
    <source>
        <dbReference type="EMBL" id="SED35194.1"/>
    </source>
</evidence>
<protein>
    <submittedName>
        <fullName evidence="1">Uncharacterized protein</fullName>
    </submittedName>
</protein>
<evidence type="ECO:0000313" key="2">
    <source>
        <dbReference type="Proteomes" id="UP000199622"/>
    </source>
</evidence>
<dbReference type="AlphaFoldDB" id="A0A1H5A0B0"/>
<dbReference type="Proteomes" id="UP000199622">
    <property type="component" value="Unassembled WGS sequence"/>
</dbReference>
<accession>A0A1H5A0B0</accession>